<dbReference type="InterPro" id="IPR023397">
    <property type="entry name" value="SAM-dep_MeTrfase_MraW_recog"/>
</dbReference>
<sequence>MTPQPPVAAPDHDPGHVPVMRDEVVRILAPADGEVYVDGTFGGGGYTNAVLAAADCRVWGIDRDPDAIARGEVLAARWGSDARGLPRLALLQGGFGKMRDMLEAVGVSSVDGVMLDLGVSSFQIDEAERGFSFRMDGPLDMRMEKAGRSAADVVNTASEAELADIFHYYGEERHARRVAKTLVAARVEEPFRTTGQLAAAIRAVVPSDRSGIDAATRSFQGLRIAVNDELGEIERGLAQALELLAPGGRLVVVSFHSLEDRIVKRAMAAAAGQEPGPSRHDPRSVARGRDEAPFRLMFRKAMRPTEAECRRNPRARSAKLRAIARTAGSQRADTGATVSQRAGARATISQNESGSDFSKAGRGADAGAPPATSSREGSA</sequence>
<keyword evidence="6" id="KW-0963">Cytoplasm</keyword>
<comment type="function">
    <text evidence="6">Specifically methylates the N4 position of cytidine in position 1402 (C1402) of 16S rRNA.</text>
</comment>
<feature type="compositionally biased region" description="Basic and acidic residues" evidence="7">
    <location>
        <begin position="277"/>
        <end position="293"/>
    </location>
</feature>
<evidence type="ECO:0000256" key="6">
    <source>
        <dbReference type="HAMAP-Rule" id="MF_01007"/>
    </source>
</evidence>
<protein>
    <recommendedName>
        <fullName evidence="6">Ribosomal RNA small subunit methyltransferase H</fullName>
        <ecNumber evidence="6">2.1.1.199</ecNumber>
    </recommendedName>
    <alternativeName>
        <fullName evidence="6">16S rRNA m(4)C1402 methyltransferase</fullName>
    </alternativeName>
    <alternativeName>
        <fullName evidence="6">rRNA (cytosine-N(4)-)-methyltransferase RsmH</fullName>
    </alternativeName>
</protein>
<dbReference type="HAMAP" id="MF_01007">
    <property type="entry name" value="16SrRNA_methyltr_H"/>
    <property type="match status" value="1"/>
</dbReference>
<keyword evidence="3 6" id="KW-0489">Methyltransferase</keyword>
<feature type="compositionally biased region" description="Low complexity" evidence="7">
    <location>
        <begin position="360"/>
        <end position="371"/>
    </location>
</feature>
<dbReference type="EC" id="2.1.1.199" evidence="6"/>
<evidence type="ECO:0000256" key="1">
    <source>
        <dbReference type="ARBA" id="ARBA00010396"/>
    </source>
</evidence>
<evidence type="ECO:0000256" key="5">
    <source>
        <dbReference type="ARBA" id="ARBA00022691"/>
    </source>
</evidence>
<comment type="subcellular location">
    <subcellularLocation>
        <location evidence="6">Cytoplasm</location>
    </subcellularLocation>
</comment>
<keyword evidence="4 6" id="KW-0808">Transferase</keyword>
<evidence type="ECO:0000313" key="8">
    <source>
        <dbReference type="EMBL" id="NHN85202.1"/>
    </source>
</evidence>
<dbReference type="Pfam" id="PF01795">
    <property type="entry name" value="Methyltransf_5"/>
    <property type="match status" value="1"/>
</dbReference>
<evidence type="ECO:0000256" key="7">
    <source>
        <dbReference type="SAM" id="MobiDB-lite"/>
    </source>
</evidence>
<dbReference type="PANTHER" id="PTHR11265">
    <property type="entry name" value="S-ADENOSYL-METHYLTRANSFERASE MRAW"/>
    <property type="match status" value="1"/>
</dbReference>
<evidence type="ECO:0000313" key="9">
    <source>
        <dbReference type="Proteomes" id="UP000635278"/>
    </source>
</evidence>
<evidence type="ECO:0000256" key="3">
    <source>
        <dbReference type="ARBA" id="ARBA00022603"/>
    </source>
</evidence>
<accession>A0ABX0JPL1</accession>
<name>A0ABX0JPL1_9PROT</name>
<feature type="binding site" evidence="6">
    <location>
        <begin position="44"/>
        <end position="46"/>
    </location>
    <ligand>
        <name>S-adenosyl-L-methionine</name>
        <dbReference type="ChEBI" id="CHEBI:59789"/>
    </ligand>
</feature>
<comment type="caution">
    <text evidence="8">The sequence shown here is derived from an EMBL/GenBank/DDBJ whole genome shotgun (WGS) entry which is preliminary data.</text>
</comment>
<dbReference type="SUPFAM" id="SSF53335">
    <property type="entry name" value="S-adenosyl-L-methionine-dependent methyltransferases"/>
    <property type="match status" value="1"/>
</dbReference>
<feature type="region of interest" description="Disordered" evidence="7">
    <location>
        <begin position="268"/>
        <end position="293"/>
    </location>
</feature>
<comment type="catalytic activity">
    <reaction evidence="6">
        <text>cytidine(1402) in 16S rRNA + S-adenosyl-L-methionine = N(4)-methylcytidine(1402) in 16S rRNA + S-adenosyl-L-homocysteine + H(+)</text>
        <dbReference type="Rhea" id="RHEA:42928"/>
        <dbReference type="Rhea" id="RHEA-COMP:10286"/>
        <dbReference type="Rhea" id="RHEA-COMP:10287"/>
        <dbReference type="ChEBI" id="CHEBI:15378"/>
        <dbReference type="ChEBI" id="CHEBI:57856"/>
        <dbReference type="ChEBI" id="CHEBI:59789"/>
        <dbReference type="ChEBI" id="CHEBI:74506"/>
        <dbReference type="ChEBI" id="CHEBI:82748"/>
        <dbReference type="EC" id="2.1.1.199"/>
    </reaction>
</comment>
<feature type="binding site" evidence="6">
    <location>
        <position position="123"/>
    </location>
    <ligand>
        <name>S-adenosyl-L-methionine</name>
        <dbReference type="ChEBI" id="CHEBI:59789"/>
    </ligand>
</feature>
<feature type="compositionally biased region" description="Polar residues" evidence="7">
    <location>
        <begin position="327"/>
        <end position="340"/>
    </location>
</feature>
<feature type="binding site" evidence="6">
    <location>
        <position position="95"/>
    </location>
    <ligand>
        <name>S-adenosyl-L-methionine</name>
        <dbReference type="ChEBI" id="CHEBI:59789"/>
    </ligand>
</feature>
<dbReference type="CDD" id="cd02440">
    <property type="entry name" value="AdoMet_MTases"/>
    <property type="match status" value="1"/>
</dbReference>
<dbReference type="SUPFAM" id="SSF81799">
    <property type="entry name" value="Putative methyltransferase TM0872, insert domain"/>
    <property type="match status" value="1"/>
</dbReference>
<feature type="region of interest" description="Disordered" evidence="7">
    <location>
        <begin position="324"/>
        <end position="379"/>
    </location>
</feature>
<dbReference type="EMBL" id="WOTB01000013">
    <property type="protein sequence ID" value="NHN85202.1"/>
    <property type="molecule type" value="Genomic_DNA"/>
</dbReference>
<keyword evidence="9" id="KW-1185">Reference proteome</keyword>
<dbReference type="Gene3D" id="3.40.50.150">
    <property type="entry name" value="Vaccinia Virus protein VP39"/>
    <property type="match status" value="1"/>
</dbReference>
<feature type="binding site" evidence="6">
    <location>
        <position position="116"/>
    </location>
    <ligand>
        <name>S-adenosyl-L-methionine</name>
        <dbReference type="ChEBI" id="CHEBI:59789"/>
    </ligand>
</feature>
<dbReference type="Gene3D" id="1.10.150.170">
    <property type="entry name" value="Putative methyltransferase TM0872, insert domain"/>
    <property type="match status" value="1"/>
</dbReference>
<feature type="binding site" evidence="6">
    <location>
        <position position="62"/>
    </location>
    <ligand>
        <name>S-adenosyl-L-methionine</name>
        <dbReference type="ChEBI" id="CHEBI:59789"/>
    </ligand>
</feature>
<dbReference type="InterPro" id="IPR002903">
    <property type="entry name" value="RsmH"/>
</dbReference>
<keyword evidence="2 6" id="KW-0698">rRNA processing</keyword>
<gene>
    <name evidence="6 8" type="primary">rsmH</name>
    <name evidence="8" type="ORF">GOB93_11185</name>
</gene>
<dbReference type="InterPro" id="IPR029063">
    <property type="entry name" value="SAM-dependent_MTases_sf"/>
</dbReference>
<dbReference type="Proteomes" id="UP000635278">
    <property type="component" value="Unassembled WGS sequence"/>
</dbReference>
<evidence type="ECO:0000256" key="2">
    <source>
        <dbReference type="ARBA" id="ARBA00022552"/>
    </source>
</evidence>
<comment type="similarity">
    <text evidence="1 6">Belongs to the methyltransferase superfamily. RsmH family.</text>
</comment>
<proteinExistence type="inferred from homology"/>
<dbReference type="NCBIfam" id="TIGR00006">
    <property type="entry name" value="16S rRNA (cytosine(1402)-N(4))-methyltransferase RsmH"/>
    <property type="match status" value="1"/>
</dbReference>
<reference evidence="8 9" key="1">
    <citation type="journal article" date="2020" name="Int. J. Syst. Evol. Microbiol.">
        <title>Novel acetic acid bacteria from cider fermentations: Acetobacter conturbans sp. nov. and Acetobacter fallax sp. nov.</title>
        <authorList>
            <person name="Sombolestani A.S."/>
            <person name="Cleenwerck I."/>
            <person name="Cnockaert M."/>
            <person name="Borremans W."/>
            <person name="Wieme A.D."/>
            <person name="De Vuyst L."/>
            <person name="Vandamme P."/>
        </authorList>
    </citation>
    <scope>NUCLEOTIDE SEQUENCE [LARGE SCALE GENOMIC DNA]</scope>
    <source>
        <strain evidence="8 9">LMG 30640</strain>
    </source>
</reference>
<evidence type="ECO:0000256" key="4">
    <source>
        <dbReference type="ARBA" id="ARBA00022679"/>
    </source>
</evidence>
<dbReference type="PANTHER" id="PTHR11265:SF0">
    <property type="entry name" value="12S RRNA N4-METHYLCYTIDINE METHYLTRANSFERASE"/>
    <property type="match status" value="1"/>
</dbReference>
<keyword evidence="5 6" id="KW-0949">S-adenosyl-L-methionine</keyword>
<organism evidence="8 9">
    <name type="scientific">Acetobacter musti</name>
    <dbReference type="NCBI Taxonomy" id="864732"/>
    <lineage>
        <taxon>Bacteria</taxon>
        <taxon>Pseudomonadati</taxon>
        <taxon>Pseudomonadota</taxon>
        <taxon>Alphaproteobacteria</taxon>
        <taxon>Acetobacterales</taxon>
        <taxon>Acetobacteraceae</taxon>
        <taxon>Acetobacter</taxon>
    </lineage>
</organism>
<feature type="compositionally biased region" description="Polar residues" evidence="7">
    <location>
        <begin position="347"/>
        <end position="356"/>
    </location>
</feature>